<dbReference type="InterPro" id="IPR029044">
    <property type="entry name" value="Nucleotide-diphossugar_trans"/>
</dbReference>
<evidence type="ECO:0000256" key="1">
    <source>
        <dbReference type="ARBA" id="ARBA00022679"/>
    </source>
</evidence>
<keyword evidence="5" id="KW-1185">Reference proteome</keyword>
<keyword evidence="1" id="KW-0808">Transferase</keyword>
<dbReference type="EMBL" id="JAABLM010000006">
    <property type="protein sequence ID" value="NBL64835.1"/>
    <property type="molecule type" value="Genomic_DNA"/>
</dbReference>
<feature type="domain" description="Glycosyltransferase 2-like" evidence="2">
    <location>
        <begin position="4"/>
        <end position="116"/>
    </location>
</feature>
<comment type="caution">
    <text evidence="4">The sequence shown here is derived from an EMBL/GenBank/DDBJ whole genome shotgun (WGS) entry which is preliminary data.</text>
</comment>
<dbReference type="Pfam" id="PF02709">
    <property type="entry name" value="Glyco_transf_7C"/>
    <property type="match status" value="1"/>
</dbReference>
<evidence type="ECO:0000313" key="5">
    <source>
        <dbReference type="Proteomes" id="UP000798602"/>
    </source>
</evidence>
<dbReference type="Proteomes" id="UP000798602">
    <property type="component" value="Unassembled WGS sequence"/>
</dbReference>
<reference evidence="5" key="1">
    <citation type="submission" date="2020-01" db="EMBL/GenBank/DDBJ databases">
        <title>Sphingomonas sp. strain CSW-10.</title>
        <authorList>
            <person name="Chen W.-M."/>
        </authorList>
    </citation>
    <scope>NUCLEOTIDE SEQUENCE [LARGE SCALE GENOMIC DNA]</scope>
    <source>
        <strain evidence="5">NST-5</strain>
    </source>
</reference>
<sequence>MFTILYPYRNREISRIKKSLDSLRAQTAQNFQVYFLDYGSDAAISHEVQSLLNEYTFAKYYYLPTRYQPWNKSKALNFGIKKIQTEYGFVADVDMIFHPQFSQELTRLKNPNQAVYFKVGFLSETESKKNQAFEAYQIKFYSNHEATGMTLFPISKAKEISGFDEFFHFWGAEDTDFHNRLKKANCEVFFYADKTLMLHQWHPNFNSQKSATLTASLQLSRIAEINHLHLLENERNPKNNHQNGWGVILDNDALLDKAADFKINITNEKKYIDYLLNGQLPLATNQLVEITIKKSQEPNTLKHQFKKAFGYKTKSFYNLKEVNDKILLQLLSFYSSKPYIYRVNTDLSGMLLKIEL</sequence>
<protein>
    <submittedName>
        <fullName evidence="4">Glycosyltransferase</fullName>
    </submittedName>
</protein>
<dbReference type="CDD" id="cd00761">
    <property type="entry name" value="Glyco_tranf_GTA_type"/>
    <property type="match status" value="1"/>
</dbReference>
<dbReference type="InterPro" id="IPR001173">
    <property type="entry name" value="Glyco_trans_2-like"/>
</dbReference>
<evidence type="ECO:0000313" key="4">
    <source>
        <dbReference type="EMBL" id="NBL64835.1"/>
    </source>
</evidence>
<dbReference type="SUPFAM" id="SSF53448">
    <property type="entry name" value="Nucleotide-diphospho-sugar transferases"/>
    <property type="match status" value="1"/>
</dbReference>
<dbReference type="Gene3D" id="3.90.550.10">
    <property type="entry name" value="Spore Coat Polysaccharide Biosynthesis Protein SpsA, Chain A"/>
    <property type="match status" value="1"/>
</dbReference>
<dbReference type="RefSeq" id="WP_166536663.1">
    <property type="nucleotide sequence ID" value="NZ_JAABLM010000006.1"/>
</dbReference>
<organism evidence="4 5">
    <name type="scientific">Flavobacterium ichthyis</name>
    <dbReference type="NCBI Taxonomy" id="2698827"/>
    <lineage>
        <taxon>Bacteria</taxon>
        <taxon>Pseudomonadati</taxon>
        <taxon>Bacteroidota</taxon>
        <taxon>Flavobacteriia</taxon>
        <taxon>Flavobacteriales</taxon>
        <taxon>Flavobacteriaceae</taxon>
        <taxon>Flavobacterium</taxon>
    </lineage>
</organism>
<dbReference type="Pfam" id="PF00535">
    <property type="entry name" value="Glycos_transf_2"/>
    <property type="match status" value="1"/>
</dbReference>
<evidence type="ECO:0000259" key="3">
    <source>
        <dbReference type="Pfam" id="PF02709"/>
    </source>
</evidence>
<evidence type="ECO:0000259" key="2">
    <source>
        <dbReference type="Pfam" id="PF00535"/>
    </source>
</evidence>
<proteinExistence type="predicted"/>
<dbReference type="InterPro" id="IPR027791">
    <property type="entry name" value="Galactosyl_T_C"/>
</dbReference>
<name>A0ABW9Z9P4_9FLAO</name>
<feature type="domain" description="Galactosyltransferase C-terminal" evidence="3">
    <location>
        <begin position="132"/>
        <end position="193"/>
    </location>
</feature>
<gene>
    <name evidence="4" type="ORF">GV828_06430</name>
</gene>
<accession>A0ABW9Z9P4</accession>